<evidence type="ECO:0000313" key="1">
    <source>
        <dbReference type="EMBL" id="KAJ8885014.1"/>
    </source>
</evidence>
<dbReference type="Proteomes" id="UP001159363">
    <property type="component" value="Chromosome X"/>
</dbReference>
<reference evidence="1 2" key="1">
    <citation type="submission" date="2023-02" db="EMBL/GenBank/DDBJ databases">
        <title>LHISI_Scaffold_Assembly.</title>
        <authorList>
            <person name="Stuart O.P."/>
            <person name="Cleave R."/>
            <person name="Magrath M.J.L."/>
            <person name="Mikheyev A.S."/>
        </authorList>
    </citation>
    <scope>NUCLEOTIDE SEQUENCE [LARGE SCALE GENOMIC DNA]</scope>
    <source>
        <strain evidence="1">Daus_M_001</strain>
        <tissue evidence="1">Leg muscle</tissue>
    </source>
</reference>
<name>A0ABQ9HL01_9NEOP</name>
<evidence type="ECO:0000313" key="2">
    <source>
        <dbReference type="Proteomes" id="UP001159363"/>
    </source>
</evidence>
<proteinExistence type="predicted"/>
<comment type="caution">
    <text evidence="1">The sequence shown here is derived from an EMBL/GenBank/DDBJ whole genome shotgun (WGS) entry which is preliminary data.</text>
</comment>
<keyword evidence="2" id="KW-1185">Reference proteome</keyword>
<protein>
    <submittedName>
        <fullName evidence="1">Uncharacterized protein</fullName>
    </submittedName>
</protein>
<accession>A0ABQ9HL01</accession>
<gene>
    <name evidence="1" type="ORF">PR048_011210</name>
</gene>
<dbReference type="EMBL" id="JARBHB010000004">
    <property type="protein sequence ID" value="KAJ8885014.1"/>
    <property type="molecule type" value="Genomic_DNA"/>
</dbReference>
<organism evidence="1 2">
    <name type="scientific">Dryococelus australis</name>
    <dbReference type="NCBI Taxonomy" id="614101"/>
    <lineage>
        <taxon>Eukaryota</taxon>
        <taxon>Metazoa</taxon>
        <taxon>Ecdysozoa</taxon>
        <taxon>Arthropoda</taxon>
        <taxon>Hexapoda</taxon>
        <taxon>Insecta</taxon>
        <taxon>Pterygota</taxon>
        <taxon>Neoptera</taxon>
        <taxon>Polyneoptera</taxon>
        <taxon>Phasmatodea</taxon>
        <taxon>Verophasmatodea</taxon>
        <taxon>Anareolatae</taxon>
        <taxon>Phasmatidae</taxon>
        <taxon>Eurycanthinae</taxon>
        <taxon>Dryococelus</taxon>
    </lineage>
</organism>
<sequence length="64" mass="7653">MTKSLFYLPGLDSDVEQILSGCKHCKTYMGCDFLDVFSESYFIIEDYYSKWLELKRQVQRLQIE</sequence>